<dbReference type="InterPro" id="IPR020810">
    <property type="entry name" value="Enolase_C"/>
</dbReference>
<dbReference type="HAMAP" id="MF_00318">
    <property type="entry name" value="Enolase"/>
    <property type="match status" value="1"/>
</dbReference>
<feature type="active site" description="Proton donor" evidence="12 13">
    <location>
        <position position="205"/>
    </location>
</feature>
<dbReference type="SMART" id="SM01193">
    <property type="entry name" value="Enolase_N"/>
    <property type="match status" value="1"/>
</dbReference>
<reference evidence="18 19" key="1">
    <citation type="submission" date="2019-10" db="EMBL/GenBank/DDBJ databases">
        <title>Gluconobacter aidae sp. nov., a novel species of acetic acid bacteria isolated in Thailand.</title>
        <authorList>
            <person name="Yukphan P."/>
            <person name="Charoenyingcharoen P."/>
            <person name="Malimas S."/>
            <person name="Muramatsu Y."/>
            <person name="Nakagawa Y."/>
            <person name="Tanasupawat S."/>
            <person name="Yamada Y."/>
        </authorList>
    </citation>
    <scope>NUCLEOTIDE SEQUENCE [LARGE SCALE GENOMIC DNA]</scope>
    <source>
        <strain evidence="18 19">AC10</strain>
    </source>
</reference>
<dbReference type="NCBIfam" id="TIGR01060">
    <property type="entry name" value="eno"/>
    <property type="match status" value="1"/>
</dbReference>
<comment type="cofactor">
    <cofactor evidence="12">
        <name>Mg(2+)</name>
        <dbReference type="ChEBI" id="CHEBI:18420"/>
    </cofactor>
    <text evidence="12">Binds a second Mg(2+) ion via substrate during catalysis.</text>
</comment>
<evidence type="ECO:0000259" key="17">
    <source>
        <dbReference type="SMART" id="SM01193"/>
    </source>
</evidence>
<evidence type="ECO:0000256" key="6">
    <source>
        <dbReference type="ARBA" id="ARBA00022525"/>
    </source>
</evidence>
<accession>A0A7X1SPM5</accession>
<evidence type="ECO:0000256" key="3">
    <source>
        <dbReference type="ARBA" id="ARBA00012058"/>
    </source>
</evidence>
<dbReference type="GO" id="GO:0009986">
    <property type="term" value="C:cell surface"/>
    <property type="evidence" value="ECO:0007669"/>
    <property type="project" value="UniProtKB-SubCell"/>
</dbReference>
<evidence type="ECO:0000256" key="8">
    <source>
        <dbReference type="ARBA" id="ARBA00022842"/>
    </source>
</evidence>
<dbReference type="InterPro" id="IPR029017">
    <property type="entry name" value="Enolase-like_N"/>
</dbReference>
<dbReference type="AlphaFoldDB" id="A0A7X1SPM5"/>
<feature type="binding site" evidence="12">
    <location>
        <position position="388"/>
    </location>
    <ligand>
        <name>(2R)-2-phosphoglycerate</name>
        <dbReference type="ChEBI" id="CHEBI:58289"/>
    </ligand>
</feature>
<keyword evidence="8 12" id="KW-0460">Magnesium</keyword>
<dbReference type="InterPro" id="IPR020809">
    <property type="entry name" value="Enolase_CS"/>
</dbReference>
<evidence type="ECO:0000256" key="9">
    <source>
        <dbReference type="ARBA" id="ARBA00023152"/>
    </source>
</evidence>
<comment type="caution">
    <text evidence="18">The sequence shown here is derived from an EMBL/GenBank/DDBJ whole genome shotgun (WGS) entry which is preliminary data.</text>
</comment>
<comment type="pathway">
    <text evidence="1 12">Carbohydrate degradation; glycolysis; pyruvate from D-glyceraldehyde 3-phosphate: step 4/5.</text>
</comment>
<dbReference type="SUPFAM" id="SSF54826">
    <property type="entry name" value="Enolase N-terminal domain-like"/>
    <property type="match status" value="1"/>
</dbReference>
<feature type="binding site" evidence="14">
    <location>
        <position position="155"/>
    </location>
    <ligand>
        <name>substrate</name>
    </ligand>
</feature>
<dbReference type="EC" id="4.2.1.11" evidence="3 12"/>
<feature type="active site" description="Proton acceptor" evidence="12 13">
    <location>
        <position position="337"/>
    </location>
</feature>
<proteinExistence type="inferred from homology"/>
<feature type="binding site" evidence="12">
    <location>
        <position position="367"/>
    </location>
    <ligand>
        <name>(2R)-2-phosphoglycerate</name>
        <dbReference type="ChEBI" id="CHEBI:58289"/>
    </ligand>
</feature>
<dbReference type="SFLD" id="SFLDF00002">
    <property type="entry name" value="enolase"/>
    <property type="match status" value="1"/>
</dbReference>
<evidence type="ECO:0000256" key="14">
    <source>
        <dbReference type="PIRSR" id="PIRSR001400-2"/>
    </source>
</evidence>
<feature type="domain" description="Enolase C-terminal TIM barrel" evidence="16">
    <location>
        <begin position="139"/>
        <end position="425"/>
    </location>
</feature>
<dbReference type="InterPro" id="IPR000941">
    <property type="entry name" value="Enolase"/>
</dbReference>
<dbReference type="RefSeq" id="WP_153430559.1">
    <property type="nucleotide sequence ID" value="NZ_WIPH01000010.1"/>
</dbReference>
<dbReference type="SMART" id="SM01192">
    <property type="entry name" value="Enolase_C"/>
    <property type="match status" value="1"/>
</dbReference>
<dbReference type="PANTHER" id="PTHR11902">
    <property type="entry name" value="ENOLASE"/>
    <property type="match status" value="1"/>
</dbReference>
<feature type="binding site" evidence="12">
    <location>
        <position position="366"/>
    </location>
    <ligand>
        <name>(2R)-2-phosphoglycerate</name>
        <dbReference type="ChEBI" id="CHEBI:58289"/>
    </ligand>
</feature>
<dbReference type="GO" id="GO:0005576">
    <property type="term" value="C:extracellular region"/>
    <property type="evidence" value="ECO:0007669"/>
    <property type="project" value="UniProtKB-SubCell"/>
</dbReference>
<evidence type="ECO:0000256" key="12">
    <source>
        <dbReference type="HAMAP-Rule" id="MF_00318"/>
    </source>
</evidence>
<dbReference type="PRINTS" id="PR00148">
    <property type="entry name" value="ENOLASE"/>
</dbReference>
<feature type="binding site" evidence="14">
    <location>
        <position position="164"/>
    </location>
    <ligand>
        <name>substrate</name>
    </ligand>
</feature>
<dbReference type="SFLD" id="SFLDS00001">
    <property type="entry name" value="Enolase"/>
    <property type="match status" value="1"/>
</dbReference>
<evidence type="ECO:0000256" key="13">
    <source>
        <dbReference type="PIRSR" id="PIRSR001400-1"/>
    </source>
</evidence>
<feature type="binding site" evidence="14">
    <location>
        <position position="312"/>
    </location>
    <ligand>
        <name>substrate</name>
    </ligand>
</feature>
<keyword evidence="5 12" id="KW-0963">Cytoplasm</keyword>
<dbReference type="InterPro" id="IPR036849">
    <property type="entry name" value="Enolase-like_C_sf"/>
</dbReference>
<evidence type="ECO:0000313" key="19">
    <source>
        <dbReference type="Proteomes" id="UP000432209"/>
    </source>
</evidence>
<feature type="binding site" evidence="14">
    <location>
        <begin position="364"/>
        <end position="367"/>
    </location>
    <ligand>
        <name>substrate</name>
    </ligand>
</feature>
<dbReference type="GO" id="GO:0004634">
    <property type="term" value="F:phosphopyruvate hydratase activity"/>
    <property type="evidence" value="ECO:0007669"/>
    <property type="project" value="UniProtKB-UniRule"/>
</dbReference>
<dbReference type="InterPro" id="IPR020811">
    <property type="entry name" value="Enolase_N"/>
</dbReference>
<feature type="binding site" evidence="14">
    <location>
        <position position="285"/>
    </location>
    <ligand>
        <name>substrate</name>
    </ligand>
</feature>
<comment type="subcellular location">
    <subcellularLocation>
        <location evidence="12">Cytoplasm</location>
    </subcellularLocation>
    <subcellularLocation>
        <location evidence="12">Secreted</location>
    </subcellularLocation>
    <subcellularLocation>
        <location evidence="12">Cell surface</location>
    </subcellularLocation>
    <text evidence="12">Fractions of enolase are present in both the cytoplasm and on the cell surface.</text>
</comment>
<dbReference type="FunFam" id="3.20.20.120:FF:000001">
    <property type="entry name" value="Enolase"/>
    <property type="match status" value="1"/>
</dbReference>
<feature type="binding site" evidence="12 15">
    <location>
        <position position="312"/>
    </location>
    <ligand>
        <name>Mg(2+)</name>
        <dbReference type="ChEBI" id="CHEBI:18420"/>
    </ligand>
</feature>
<comment type="catalytic activity">
    <reaction evidence="12">
        <text>(2R)-2-phosphoglycerate = phosphoenolpyruvate + H2O</text>
        <dbReference type="Rhea" id="RHEA:10164"/>
        <dbReference type="ChEBI" id="CHEBI:15377"/>
        <dbReference type="ChEBI" id="CHEBI:58289"/>
        <dbReference type="ChEBI" id="CHEBI:58702"/>
        <dbReference type="EC" id="4.2.1.11"/>
    </reaction>
</comment>
<feature type="binding site" evidence="12 15">
    <location>
        <position position="242"/>
    </location>
    <ligand>
        <name>Mg(2+)</name>
        <dbReference type="ChEBI" id="CHEBI:18420"/>
    </ligand>
</feature>
<sequence>MSAIVDITSREILDSRGNPTVEVEVELSSGARGRAAVPSGASTGAHEAVELRDGDKSRYGGKGVLKACSHVENDILEVLQGAESEDQIAIDNAMIDLDGTPNKSRLGANAILGVSLAVAKSTAEELELPLYRYVGGVYAHLLPVPMMNIVNGGEHADNPIDIQEFMIQPVGAPTVADAIRMGSEIFARLKKGLSEAGYNTNVGDEGGFAPNLKSADEALGFIAKSVEAAGYNLGEDVTFALDCAATEFYADGRYNLKGEGKEFDASGMISYLEDLANRYPIVSIEDGLAEDDWEGWAELTTRLGKKLQLVGDDLFVTNPDRLRRGIKAGTGNALLVKVNQIGTLTETLEAVETAHKAGYACVMSHRSGETEDSVIADLAVATNCGQIKTGSLSRSDRTAKYNQLIRIEQQLGSAARYAGRTILKNS</sequence>
<dbReference type="GO" id="GO:0006096">
    <property type="term" value="P:glycolytic process"/>
    <property type="evidence" value="ECO:0007669"/>
    <property type="project" value="UniProtKB-UniRule"/>
</dbReference>
<comment type="function">
    <text evidence="11 12">Catalyzes the reversible conversion of 2-phosphoglycerate (2-PG) into phosphoenolpyruvate (PEP). It is essential for the degradation of carbohydrates via glycolysis.</text>
</comment>
<dbReference type="EMBL" id="WIPH01000010">
    <property type="protein sequence ID" value="MQR98852.1"/>
    <property type="molecule type" value="Genomic_DNA"/>
</dbReference>
<feature type="binding site" evidence="12">
    <location>
        <position position="337"/>
    </location>
    <ligand>
        <name>(2R)-2-phosphoglycerate</name>
        <dbReference type="ChEBI" id="CHEBI:58289"/>
    </ligand>
</feature>
<keyword evidence="9 12" id="KW-0324">Glycolysis</keyword>
<evidence type="ECO:0000256" key="5">
    <source>
        <dbReference type="ARBA" id="ARBA00022490"/>
    </source>
</evidence>
<dbReference type="GO" id="GO:0000287">
    <property type="term" value="F:magnesium ion binding"/>
    <property type="evidence" value="ECO:0007669"/>
    <property type="project" value="UniProtKB-UniRule"/>
</dbReference>
<evidence type="ECO:0000256" key="10">
    <source>
        <dbReference type="ARBA" id="ARBA00023239"/>
    </source>
</evidence>
<keyword evidence="6 12" id="KW-0964">Secreted</keyword>
<dbReference type="UniPathway" id="UPA00109">
    <property type="reaction ID" value="UER00187"/>
</dbReference>
<evidence type="ECO:0000256" key="7">
    <source>
        <dbReference type="ARBA" id="ARBA00022723"/>
    </source>
</evidence>
<evidence type="ECO:0000256" key="15">
    <source>
        <dbReference type="PIRSR" id="PIRSR001400-3"/>
    </source>
</evidence>
<dbReference type="PIRSF" id="PIRSF001400">
    <property type="entry name" value="Enolase"/>
    <property type="match status" value="1"/>
</dbReference>
<comment type="cofactor">
    <cofactor evidence="15">
        <name>Mg(2+)</name>
        <dbReference type="ChEBI" id="CHEBI:18420"/>
    </cofactor>
    <text evidence="15">Mg(2+) is required for catalysis and for stabilizing the dimer.</text>
</comment>
<evidence type="ECO:0000313" key="18">
    <source>
        <dbReference type="EMBL" id="MQR98852.1"/>
    </source>
</evidence>
<evidence type="ECO:0000256" key="11">
    <source>
        <dbReference type="ARBA" id="ARBA00045763"/>
    </source>
</evidence>
<dbReference type="Gene3D" id="3.30.390.10">
    <property type="entry name" value="Enolase-like, N-terminal domain"/>
    <property type="match status" value="1"/>
</dbReference>
<organism evidence="18 19">
    <name type="scientific">Gluconobacter aidae</name>
    <dbReference type="NCBI Taxonomy" id="2662454"/>
    <lineage>
        <taxon>Bacteria</taxon>
        <taxon>Pseudomonadati</taxon>
        <taxon>Pseudomonadota</taxon>
        <taxon>Alphaproteobacteria</taxon>
        <taxon>Acetobacterales</taxon>
        <taxon>Acetobacteraceae</taxon>
        <taxon>Gluconobacter</taxon>
    </lineage>
</organism>
<dbReference type="FunFam" id="3.30.390.10:FF:000001">
    <property type="entry name" value="Enolase"/>
    <property type="match status" value="1"/>
</dbReference>
<dbReference type="Pfam" id="PF03952">
    <property type="entry name" value="Enolase_N"/>
    <property type="match status" value="1"/>
</dbReference>
<evidence type="ECO:0000256" key="1">
    <source>
        <dbReference type="ARBA" id="ARBA00005031"/>
    </source>
</evidence>
<feature type="binding site" evidence="14">
    <location>
        <position position="388"/>
    </location>
    <ligand>
        <name>substrate</name>
    </ligand>
</feature>
<feature type="binding site" evidence="12 15">
    <location>
        <position position="285"/>
    </location>
    <ligand>
        <name>Mg(2+)</name>
        <dbReference type="ChEBI" id="CHEBI:18420"/>
    </ligand>
</feature>
<dbReference type="Gene3D" id="3.20.20.120">
    <property type="entry name" value="Enolase-like C-terminal domain"/>
    <property type="match status" value="1"/>
</dbReference>
<name>A0A7X1SPM5_9PROT</name>
<dbReference type="PROSITE" id="PS00164">
    <property type="entry name" value="ENOLASE"/>
    <property type="match status" value="1"/>
</dbReference>
<evidence type="ECO:0000259" key="16">
    <source>
        <dbReference type="SMART" id="SM01192"/>
    </source>
</evidence>
<comment type="similarity">
    <text evidence="2 12">Belongs to the enolase family.</text>
</comment>
<keyword evidence="18" id="KW-0670">Pyruvate</keyword>
<dbReference type="CDD" id="cd03313">
    <property type="entry name" value="enolase"/>
    <property type="match status" value="1"/>
</dbReference>
<keyword evidence="19" id="KW-1185">Reference proteome</keyword>
<dbReference type="GO" id="GO:0000015">
    <property type="term" value="C:phosphopyruvate hydratase complex"/>
    <property type="evidence" value="ECO:0007669"/>
    <property type="project" value="InterPro"/>
</dbReference>
<keyword evidence="10 12" id="KW-0456">Lyase</keyword>
<evidence type="ECO:0000256" key="2">
    <source>
        <dbReference type="ARBA" id="ARBA00009604"/>
    </source>
</evidence>
<gene>
    <name evidence="12" type="primary">eno</name>
    <name evidence="18" type="ORF">GFJ39_06460</name>
</gene>
<feature type="binding site" evidence="12">
    <location>
        <position position="163"/>
    </location>
    <ligand>
        <name>(2R)-2-phosphoglycerate</name>
        <dbReference type="ChEBI" id="CHEBI:58289"/>
    </ligand>
</feature>
<evidence type="ECO:0000256" key="4">
    <source>
        <dbReference type="ARBA" id="ARBA00017068"/>
    </source>
</evidence>
<keyword evidence="7 12" id="KW-0479">Metal-binding</keyword>
<feature type="domain" description="Enolase N-terminal" evidence="17">
    <location>
        <begin position="4"/>
        <end position="134"/>
    </location>
</feature>
<dbReference type="Pfam" id="PF00113">
    <property type="entry name" value="Enolase_C"/>
    <property type="match status" value="1"/>
</dbReference>
<protein>
    <recommendedName>
        <fullName evidence="4 12">Enolase</fullName>
        <ecNumber evidence="3 12">4.2.1.11</ecNumber>
    </recommendedName>
    <alternativeName>
        <fullName evidence="12">2-phospho-D-glycerate hydro-lyase</fullName>
    </alternativeName>
    <alternativeName>
        <fullName evidence="12">2-phosphoglycerate dehydratase</fullName>
    </alternativeName>
</protein>
<dbReference type="SFLD" id="SFLDG00178">
    <property type="entry name" value="enolase"/>
    <property type="match status" value="1"/>
</dbReference>
<dbReference type="PANTHER" id="PTHR11902:SF1">
    <property type="entry name" value="ENOLASE"/>
    <property type="match status" value="1"/>
</dbReference>
<dbReference type="SUPFAM" id="SSF51604">
    <property type="entry name" value="Enolase C-terminal domain-like"/>
    <property type="match status" value="1"/>
</dbReference>
<dbReference type="Proteomes" id="UP000432209">
    <property type="component" value="Unassembled WGS sequence"/>
</dbReference>